<keyword evidence="6" id="KW-0961">Cell wall biogenesis/degradation</keyword>
<comment type="caution">
    <text evidence="7">The sequence shown here is derived from an EMBL/GenBank/DDBJ whole genome shotgun (WGS) entry which is preliminary data.</text>
</comment>
<sequence length="235" mass="26769">MKIKIGGLVKVQHPKPLTSGDLEEIEKIALENNAMFVKIEPHISQDISLLESAGYIISLSPLSPPSTIYINLALDEKNLLKKISKSGRYSIRRAGKEGAEVKFYPNPDPEILEKFYELMRRSAKKQGFSVQSFEDLKKKAEVFGEECTVVLGYDSRGELTGGKFFLTYEKAVWYVHAGTTELGRKLDAGHKMMWESLVRFKNLGYTVMDMDGIDDDRFPIFTKKWGGFSYFKEKF</sequence>
<evidence type="ECO:0000256" key="1">
    <source>
        <dbReference type="ARBA" id="ARBA00009943"/>
    </source>
</evidence>
<evidence type="ECO:0000256" key="4">
    <source>
        <dbReference type="ARBA" id="ARBA00022984"/>
    </source>
</evidence>
<dbReference type="EMBL" id="LCCA01000034">
    <property type="protein sequence ID" value="KKS21135.1"/>
    <property type="molecule type" value="Genomic_DNA"/>
</dbReference>
<keyword evidence="4" id="KW-0573">Peptidoglycan synthesis</keyword>
<evidence type="ECO:0000256" key="3">
    <source>
        <dbReference type="ARBA" id="ARBA00022960"/>
    </source>
</evidence>
<dbReference type="AlphaFoldDB" id="A0A0G0X891"/>
<protein>
    <recommendedName>
        <fullName evidence="9">BioF2-like acetyltransferase domain-containing protein</fullName>
    </recommendedName>
</protein>
<dbReference type="Pfam" id="PF02388">
    <property type="entry name" value="FemAB"/>
    <property type="match status" value="1"/>
</dbReference>
<dbReference type="GO" id="GO:0016755">
    <property type="term" value="F:aminoacyltransferase activity"/>
    <property type="evidence" value="ECO:0007669"/>
    <property type="project" value="InterPro"/>
</dbReference>
<dbReference type="GO" id="GO:0008360">
    <property type="term" value="P:regulation of cell shape"/>
    <property type="evidence" value="ECO:0007669"/>
    <property type="project" value="UniProtKB-KW"/>
</dbReference>
<evidence type="ECO:0000256" key="2">
    <source>
        <dbReference type="ARBA" id="ARBA00022679"/>
    </source>
</evidence>
<name>A0A0G0X891_UNCKA</name>
<dbReference type="GO" id="GO:0009252">
    <property type="term" value="P:peptidoglycan biosynthetic process"/>
    <property type="evidence" value="ECO:0007669"/>
    <property type="project" value="UniProtKB-KW"/>
</dbReference>
<organism evidence="7 8">
    <name type="scientific">candidate division WWE3 bacterium GW2011_GWA1_41_8</name>
    <dbReference type="NCBI Taxonomy" id="1619103"/>
    <lineage>
        <taxon>Bacteria</taxon>
        <taxon>Katanobacteria</taxon>
    </lineage>
</organism>
<dbReference type="PANTHER" id="PTHR36174">
    <property type="entry name" value="LIPID II:GLYCINE GLYCYLTRANSFERASE"/>
    <property type="match status" value="1"/>
</dbReference>
<dbReference type="Proteomes" id="UP000034920">
    <property type="component" value="Unassembled WGS sequence"/>
</dbReference>
<dbReference type="STRING" id="1619103.UU80_C0034G0013"/>
<keyword evidence="5" id="KW-0012">Acyltransferase</keyword>
<dbReference type="SUPFAM" id="SSF55729">
    <property type="entry name" value="Acyl-CoA N-acyltransferases (Nat)"/>
    <property type="match status" value="1"/>
</dbReference>
<dbReference type="PANTHER" id="PTHR36174:SF1">
    <property type="entry name" value="LIPID II:GLYCINE GLYCYLTRANSFERASE"/>
    <property type="match status" value="1"/>
</dbReference>
<keyword evidence="2" id="KW-0808">Transferase</keyword>
<evidence type="ECO:0000256" key="5">
    <source>
        <dbReference type="ARBA" id="ARBA00023315"/>
    </source>
</evidence>
<evidence type="ECO:0000313" key="7">
    <source>
        <dbReference type="EMBL" id="KKS21135.1"/>
    </source>
</evidence>
<evidence type="ECO:0000313" key="8">
    <source>
        <dbReference type="Proteomes" id="UP000034920"/>
    </source>
</evidence>
<dbReference type="InterPro" id="IPR050644">
    <property type="entry name" value="PG_Glycine_Bridge_Synth"/>
</dbReference>
<reference evidence="7 8" key="1">
    <citation type="journal article" date="2015" name="Nature">
        <title>rRNA introns, odd ribosomes, and small enigmatic genomes across a large radiation of phyla.</title>
        <authorList>
            <person name="Brown C.T."/>
            <person name="Hug L.A."/>
            <person name="Thomas B.C."/>
            <person name="Sharon I."/>
            <person name="Castelle C.J."/>
            <person name="Singh A."/>
            <person name="Wilkins M.J."/>
            <person name="Williams K.H."/>
            <person name="Banfield J.F."/>
        </authorList>
    </citation>
    <scope>NUCLEOTIDE SEQUENCE [LARGE SCALE GENOMIC DNA]</scope>
</reference>
<proteinExistence type="inferred from homology"/>
<dbReference type="Gene3D" id="3.40.630.30">
    <property type="match status" value="1"/>
</dbReference>
<keyword evidence="3" id="KW-0133">Cell shape</keyword>
<dbReference type="GO" id="GO:0071555">
    <property type="term" value="P:cell wall organization"/>
    <property type="evidence" value="ECO:0007669"/>
    <property type="project" value="UniProtKB-KW"/>
</dbReference>
<dbReference type="InterPro" id="IPR003447">
    <property type="entry name" value="FEMABX"/>
</dbReference>
<evidence type="ECO:0000256" key="6">
    <source>
        <dbReference type="ARBA" id="ARBA00023316"/>
    </source>
</evidence>
<dbReference type="PROSITE" id="PS51191">
    <property type="entry name" value="FEMABX"/>
    <property type="match status" value="1"/>
</dbReference>
<accession>A0A0G0X891</accession>
<evidence type="ECO:0008006" key="9">
    <source>
        <dbReference type="Google" id="ProtNLM"/>
    </source>
</evidence>
<comment type="similarity">
    <text evidence="1">Belongs to the FemABX family.</text>
</comment>
<dbReference type="InterPro" id="IPR016181">
    <property type="entry name" value="Acyl_CoA_acyltransferase"/>
</dbReference>
<gene>
    <name evidence="7" type="ORF">UU80_C0034G0013</name>
</gene>